<feature type="domain" description="GSCFA" evidence="1">
    <location>
        <begin position="50"/>
        <end position="318"/>
    </location>
</feature>
<dbReference type="OrthoDB" id="369216at2"/>
<dbReference type="RefSeq" id="WP_093967580.1">
    <property type="nucleotide sequence ID" value="NZ_FXYE01000002.1"/>
</dbReference>
<proteinExistence type="predicted"/>
<dbReference type="EMBL" id="FXYE01000002">
    <property type="protein sequence ID" value="SMX43969.1"/>
    <property type="molecule type" value="Genomic_DNA"/>
</dbReference>
<sequence length="359" mass="40030">MGARNAKKQASPYEGLADRAFWRTGVADAGSYPPPEIYTPRFKISKKLPIFTAGSCFAQHVGRTLSANGFNVIDTEPVPRRTLPQVAQKYGYTLYSARYGNIYTVQQFLQLLLECRGEFTPADPVWEKDGRYYDAMRPGTEPDGLATPELVQKSRAYHLKAVRDALEQAGLVVFTLGLTESWQHTESKTVYPTAPGTIAGQMDHDVYSFVNYRAAEIRDAFIAARDILRGINPDMKFLLTVSPVPLTATASGNHVLPATVYSKSVLRTVAGELSEDFEDVDYFPSYEIVTSHATDEPFFEPNLRSVSPDGVERVMKTFLSAHGALRGDRANKRRKLRNKAKETEEDVVCEEALLEAFNK</sequence>
<organism evidence="2 3">
    <name type="scientific">Actibacterium lipolyticum</name>
    <dbReference type="NCBI Taxonomy" id="1524263"/>
    <lineage>
        <taxon>Bacteria</taxon>
        <taxon>Pseudomonadati</taxon>
        <taxon>Pseudomonadota</taxon>
        <taxon>Alphaproteobacteria</taxon>
        <taxon>Rhodobacterales</taxon>
        <taxon>Roseobacteraceae</taxon>
        <taxon>Actibacterium</taxon>
    </lineage>
</organism>
<dbReference type="InterPro" id="IPR014982">
    <property type="entry name" value="GSCFA"/>
</dbReference>
<keyword evidence="3" id="KW-1185">Reference proteome</keyword>
<dbReference type="AlphaFoldDB" id="A0A238KM92"/>
<gene>
    <name evidence="2" type="ORF">COL8621_02425</name>
</gene>
<evidence type="ECO:0000313" key="3">
    <source>
        <dbReference type="Proteomes" id="UP000202922"/>
    </source>
</evidence>
<evidence type="ECO:0000259" key="1">
    <source>
        <dbReference type="Pfam" id="PF08885"/>
    </source>
</evidence>
<dbReference type="Pfam" id="PF08885">
    <property type="entry name" value="GSCFA"/>
    <property type="match status" value="1"/>
</dbReference>
<name>A0A238KM92_9RHOB</name>
<protein>
    <submittedName>
        <fullName evidence="2">GSCFA family protein</fullName>
    </submittedName>
</protein>
<reference evidence="3" key="1">
    <citation type="submission" date="2017-05" db="EMBL/GenBank/DDBJ databases">
        <authorList>
            <person name="Rodrigo-Torres L."/>
            <person name="Arahal R. D."/>
            <person name="Lucena T."/>
        </authorList>
    </citation>
    <scope>NUCLEOTIDE SEQUENCE [LARGE SCALE GENOMIC DNA]</scope>
    <source>
        <strain evidence="3">CECT 8621</strain>
    </source>
</reference>
<evidence type="ECO:0000313" key="2">
    <source>
        <dbReference type="EMBL" id="SMX43969.1"/>
    </source>
</evidence>
<dbReference type="Proteomes" id="UP000202922">
    <property type="component" value="Unassembled WGS sequence"/>
</dbReference>
<accession>A0A238KM92</accession>